<dbReference type="Gene3D" id="3.40.50.2300">
    <property type="match status" value="1"/>
</dbReference>
<feature type="DNA-binding region" description="OmpR/PhoB-type" evidence="5">
    <location>
        <begin position="143"/>
        <end position="245"/>
    </location>
</feature>
<reference evidence="8 9" key="1">
    <citation type="submission" date="2019-01" db="EMBL/GenBank/DDBJ databases">
        <authorList>
            <person name="Chen W.-M."/>
        </authorList>
    </citation>
    <scope>NUCLEOTIDE SEQUENCE [LARGE SCALE GENOMIC DNA]</scope>
    <source>
        <strain evidence="8 9">ICH-3</strain>
    </source>
</reference>
<name>A0A437JXR6_9BURK</name>
<dbReference type="InterPro" id="IPR039420">
    <property type="entry name" value="WalR-like"/>
</dbReference>
<feature type="domain" description="OmpR/PhoB-type" evidence="7">
    <location>
        <begin position="143"/>
        <end position="245"/>
    </location>
</feature>
<dbReference type="PANTHER" id="PTHR48111:SF40">
    <property type="entry name" value="PHOSPHATE REGULON TRANSCRIPTIONAL REGULATORY PROTEIN PHOB"/>
    <property type="match status" value="1"/>
</dbReference>
<evidence type="ECO:0000256" key="4">
    <source>
        <dbReference type="PROSITE-ProRule" id="PRU00169"/>
    </source>
</evidence>
<evidence type="ECO:0000259" key="6">
    <source>
        <dbReference type="PROSITE" id="PS50110"/>
    </source>
</evidence>
<dbReference type="GO" id="GO:0032993">
    <property type="term" value="C:protein-DNA complex"/>
    <property type="evidence" value="ECO:0007669"/>
    <property type="project" value="TreeGrafter"/>
</dbReference>
<evidence type="ECO:0000256" key="2">
    <source>
        <dbReference type="ARBA" id="ARBA00023012"/>
    </source>
</evidence>
<accession>A0A437JXR6</accession>
<organism evidence="8 9">
    <name type="scientific">Rubrivivax albus</name>
    <dbReference type="NCBI Taxonomy" id="2499835"/>
    <lineage>
        <taxon>Bacteria</taxon>
        <taxon>Pseudomonadati</taxon>
        <taxon>Pseudomonadota</taxon>
        <taxon>Betaproteobacteria</taxon>
        <taxon>Burkholderiales</taxon>
        <taxon>Sphaerotilaceae</taxon>
        <taxon>Rubrivivax</taxon>
    </lineage>
</organism>
<dbReference type="SUPFAM" id="SSF52172">
    <property type="entry name" value="CheY-like"/>
    <property type="match status" value="1"/>
</dbReference>
<proteinExistence type="predicted"/>
<evidence type="ECO:0000256" key="1">
    <source>
        <dbReference type="ARBA" id="ARBA00022553"/>
    </source>
</evidence>
<evidence type="ECO:0000313" key="8">
    <source>
        <dbReference type="EMBL" id="RVT52464.1"/>
    </source>
</evidence>
<dbReference type="InterPro" id="IPR011006">
    <property type="entry name" value="CheY-like_superfamily"/>
</dbReference>
<sequence>MPSHASDAAFRRHAATRDVLVIVEDAMLRELIAAHLRHQGHIVLPAGSAADACRLINEVQPDLVLLDGDTASARDATLATLLQGSDDDRSIPLVLLQSGAVEDDNLAPRLRVAKPYRPQALADAVHRLLQAGQAAMRTPLPTAGRLRAGTLELDFEMRAVQRLGATPTRWADLAPTELRLLQHLLQHPDRTHSRAELVDAVWGVGAEVDTRTVDQYVRRLREALATVQAEAALKTVRGVGYRIDQSATHADA</sequence>
<dbReference type="SMART" id="SM00862">
    <property type="entry name" value="Trans_reg_C"/>
    <property type="match status" value="1"/>
</dbReference>
<dbReference type="Gene3D" id="1.10.10.10">
    <property type="entry name" value="Winged helix-like DNA-binding domain superfamily/Winged helix DNA-binding domain"/>
    <property type="match status" value="1"/>
</dbReference>
<dbReference type="AlphaFoldDB" id="A0A437JXR6"/>
<dbReference type="PROSITE" id="PS50110">
    <property type="entry name" value="RESPONSE_REGULATORY"/>
    <property type="match status" value="1"/>
</dbReference>
<evidence type="ECO:0000256" key="5">
    <source>
        <dbReference type="PROSITE-ProRule" id="PRU01091"/>
    </source>
</evidence>
<gene>
    <name evidence="8" type="ORF">ENE75_08500</name>
</gene>
<keyword evidence="3 5" id="KW-0238">DNA-binding</keyword>
<evidence type="ECO:0000259" key="7">
    <source>
        <dbReference type="PROSITE" id="PS51755"/>
    </source>
</evidence>
<dbReference type="GO" id="GO:0000976">
    <property type="term" value="F:transcription cis-regulatory region binding"/>
    <property type="evidence" value="ECO:0007669"/>
    <property type="project" value="TreeGrafter"/>
</dbReference>
<dbReference type="Proteomes" id="UP000288178">
    <property type="component" value="Unassembled WGS sequence"/>
</dbReference>
<dbReference type="InterPro" id="IPR001867">
    <property type="entry name" value="OmpR/PhoB-type_DNA-bd"/>
</dbReference>
<evidence type="ECO:0000313" key="9">
    <source>
        <dbReference type="Proteomes" id="UP000288178"/>
    </source>
</evidence>
<evidence type="ECO:0008006" key="10">
    <source>
        <dbReference type="Google" id="ProtNLM"/>
    </source>
</evidence>
<dbReference type="InterPro" id="IPR016032">
    <property type="entry name" value="Sig_transdc_resp-reg_C-effctor"/>
</dbReference>
<protein>
    <recommendedName>
        <fullName evidence="10">Response regulator transcription factor</fullName>
    </recommendedName>
</protein>
<dbReference type="Pfam" id="PF00486">
    <property type="entry name" value="Trans_reg_C"/>
    <property type="match status" value="1"/>
</dbReference>
<keyword evidence="1 4" id="KW-0597">Phosphoprotein</keyword>
<keyword evidence="9" id="KW-1185">Reference proteome</keyword>
<evidence type="ECO:0000256" key="3">
    <source>
        <dbReference type="ARBA" id="ARBA00023125"/>
    </source>
</evidence>
<dbReference type="PROSITE" id="PS51755">
    <property type="entry name" value="OMPR_PHOB"/>
    <property type="match status" value="1"/>
</dbReference>
<dbReference type="InterPro" id="IPR036388">
    <property type="entry name" value="WH-like_DNA-bd_sf"/>
</dbReference>
<dbReference type="InterPro" id="IPR001789">
    <property type="entry name" value="Sig_transdc_resp-reg_receiver"/>
</dbReference>
<dbReference type="PANTHER" id="PTHR48111">
    <property type="entry name" value="REGULATOR OF RPOS"/>
    <property type="match status" value="1"/>
</dbReference>
<dbReference type="EMBL" id="SACT01000002">
    <property type="protein sequence ID" value="RVT52464.1"/>
    <property type="molecule type" value="Genomic_DNA"/>
</dbReference>
<comment type="caution">
    <text evidence="8">The sequence shown here is derived from an EMBL/GenBank/DDBJ whole genome shotgun (WGS) entry which is preliminary data.</text>
</comment>
<dbReference type="CDD" id="cd00383">
    <property type="entry name" value="trans_reg_C"/>
    <property type="match status" value="1"/>
</dbReference>
<dbReference type="GO" id="GO:0005829">
    <property type="term" value="C:cytosol"/>
    <property type="evidence" value="ECO:0007669"/>
    <property type="project" value="TreeGrafter"/>
</dbReference>
<feature type="modified residue" description="4-aspartylphosphate" evidence="4">
    <location>
        <position position="67"/>
    </location>
</feature>
<dbReference type="GO" id="GO:0000156">
    <property type="term" value="F:phosphorelay response regulator activity"/>
    <property type="evidence" value="ECO:0007669"/>
    <property type="project" value="TreeGrafter"/>
</dbReference>
<dbReference type="SUPFAM" id="SSF46894">
    <property type="entry name" value="C-terminal effector domain of the bipartite response regulators"/>
    <property type="match status" value="1"/>
</dbReference>
<feature type="domain" description="Response regulatory" evidence="6">
    <location>
        <begin position="18"/>
        <end position="129"/>
    </location>
</feature>
<keyword evidence="2" id="KW-0902">Two-component regulatory system</keyword>
<dbReference type="GO" id="GO:0006355">
    <property type="term" value="P:regulation of DNA-templated transcription"/>
    <property type="evidence" value="ECO:0007669"/>
    <property type="project" value="InterPro"/>
</dbReference>